<evidence type="ECO:0000313" key="2">
    <source>
        <dbReference type="Proteomes" id="UP000230859"/>
    </source>
</evidence>
<protein>
    <submittedName>
        <fullName evidence="1">Uncharacterized protein</fullName>
    </submittedName>
</protein>
<sequence length="406" mass="46739">MSRIGKVYVVCAIDTEGPIQDPRKPDILDSWDRVDALIKDMTSKAYRCQYPDSEGKGLIYSWFILTLSGFKTNPFNRPMGYNIVHRHYLETHGQNFENYGDGIYWHYHQPAPSGIGNEWCRDWTHTNEYLNILAHLVLDEHFFPACFRAGGRIEDNDLSHWLEQWIPFDYSNCSGNVDWERRESDGKKLKEVCDWSRASRDWFPYHPSFEDYQISGNQRRWVFRCPDLASPVHQLSEADITEAFQRAQEGEDAVLAFFEHDRRDHVKDKIHQHACQTITRAAQKFQNVRWVYANAAEAAMKVLRLSKTQAPSFSIRIQSNNRLMITTSGDIFGTQPFTCAVIAGKYDILPLQVIGRGKWLSSAIPLDFLTKVGIAANHLGGQAGVSVFEWSEQTFHRVKKEGVLSL</sequence>
<comment type="caution">
    <text evidence="1">The sequence shown here is derived from an EMBL/GenBank/DDBJ whole genome shotgun (WGS) entry which is preliminary data.</text>
</comment>
<evidence type="ECO:0000313" key="1">
    <source>
        <dbReference type="EMBL" id="PIQ85225.1"/>
    </source>
</evidence>
<name>A0A2H0LP11_9BACT</name>
<proteinExistence type="predicted"/>
<organism evidence="1 2">
    <name type="scientific">Candidatus Abzuiibacterium crystallinum</name>
    <dbReference type="NCBI Taxonomy" id="1974748"/>
    <lineage>
        <taxon>Bacteria</taxon>
        <taxon>Pseudomonadati</taxon>
        <taxon>Candidatus Omnitrophota</taxon>
        <taxon>Candidatus Abzuiibacterium</taxon>
    </lineage>
</organism>
<gene>
    <name evidence="1" type="ORF">COV74_09710</name>
</gene>
<dbReference type="AlphaFoldDB" id="A0A2H0LP11"/>
<dbReference type="EMBL" id="PCVY01000072">
    <property type="protein sequence ID" value="PIQ85225.1"/>
    <property type="molecule type" value="Genomic_DNA"/>
</dbReference>
<accession>A0A2H0LP11</accession>
<reference evidence="1 2" key="1">
    <citation type="submission" date="2017-09" db="EMBL/GenBank/DDBJ databases">
        <title>Depth-based differentiation of microbial function through sediment-hosted aquifers and enrichment of novel symbionts in the deep terrestrial subsurface.</title>
        <authorList>
            <person name="Probst A.J."/>
            <person name="Ladd B."/>
            <person name="Jarett J.K."/>
            <person name="Geller-Mcgrath D.E."/>
            <person name="Sieber C.M."/>
            <person name="Emerson J.B."/>
            <person name="Anantharaman K."/>
            <person name="Thomas B.C."/>
            <person name="Malmstrom R."/>
            <person name="Stieglmeier M."/>
            <person name="Klingl A."/>
            <person name="Woyke T."/>
            <person name="Ryan C.M."/>
            <person name="Banfield J.F."/>
        </authorList>
    </citation>
    <scope>NUCLEOTIDE SEQUENCE [LARGE SCALE GENOMIC DNA]</scope>
    <source>
        <strain evidence="1">CG11_big_fil_rev_8_21_14_0_20_45_26</strain>
    </source>
</reference>
<dbReference type="Proteomes" id="UP000230859">
    <property type="component" value="Unassembled WGS sequence"/>
</dbReference>